<evidence type="ECO:0000256" key="2">
    <source>
        <dbReference type="RuleBase" id="RU003682"/>
    </source>
</evidence>
<dbReference type="PROSITE" id="PS51471">
    <property type="entry name" value="FE2OG_OXY"/>
    <property type="match status" value="1"/>
</dbReference>
<organism evidence="4 5">
    <name type="scientific">Coleophoma cylindrospora</name>
    <dbReference type="NCBI Taxonomy" id="1849047"/>
    <lineage>
        <taxon>Eukaryota</taxon>
        <taxon>Fungi</taxon>
        <taxon>Dikarya</taxon>
        <taxon>Ascomycota</taxon>
        <taxon>Pezizomycotina</taxon>
        <taxon>Leotiomycetes</taxon>
        <taxon>Helotiales</taxon>
        <taxon>Dermateaceae</taxon>
        <taxon>Coleophoma</taxon>
    </lineage>
</organism>
<accession>A0A3D8QQ42</accession>
<dbReference type="SUPFAM" id="SSF51197">
    <property type="entry name" value="Clavaminate synthase-like"/>
    <property type="match status" value="1"/>
</dbReference>
<evidence type="ECO:0000313" key="5">
    <source>
        <dbReference type="Proteomes" id="UP000256645"/>
    </source>
</evidence>
<comment type="caution">
    <text evidence="4">The sequence shown here is derived from an EMBL/GenBank/DDBJ whole genome shotgun (WGS) entry which is preliminary data.</text>
</comment>
<name>A0A3D8QQ42_9HELO</name>
<keyword evidence="5" id="KW-1185">Reference proteome</keyword>
<dbReference type="GO" id="GO:0051213">
    <property type="term" value="F:dioxygenase activity"/>
    <property type="evidence" value="ECO:0007669"/>
    <property type="project" value="UniProtKB-KW"/>
</dbReference>
<dbReference type="InterPro" id="IPR026992">
    <property type="entry name" value="DIOX_N"/>
</dbReference>
<keyword evidence="2" id="KW-0408">Iron</keyword>
<evidence type="ECO:0000259" key="3">
    <source>
        <dbReference type="PROSITE" id="PS51471"/>
    </source>
</evidence>
<sequence length="341" mass="37947">MASSATSSPYIPVVDITPFLENPQGTAAQQVVDNVRRACMSTGFFLMKGHGISPKLQNSVFQASAKFFALPHEAKLSLDARKNVGFRGYDVMESQSYELETRSGPQDGSEVMRDTKEGFFASTDVPLDHPRVAAGRFLVGPNVWPDADVLSHEDFRAPLEEYLGEMKRLSHVVLNLIAATLPYGPHVFDELEADDPMCLLRLLHYPPTPHSVDGMKLGAGAHTDFGAITLLLQDEHPGLEVLDEKTGEWQGVPPQKDVYIVNMADIMSILTKGAYKSSVHRVWNKNTEDRYSVVFFFDGNLDLKLKPLDGTEQRQDNNQEILTLEEHVRGRMTGSYSIPKN</sequence>
<dbReference type="GO" id="GO:0044283">
    <property type="term" value="P:small molecule biosynthetic process"/>
    <property type="evidence" value="ECO:0007669"/>
    <property type="project" value="UniProtKB-ARBA"/>
</dbReference>
<dbReference type="OrthoDB" id="288590at2759"/>
<proteinExistence type="inferred from homology"/>
<dbReference type="InterPro" id="IPR044861">
    <property type="entry name" value="IPNS-like_FE2OG_OXY"/>
</dbReference>
<dbReference type="EMBL" id="PDLM01000013">
    <property type="protein sequence ID" value="RDW63798.1"/>
    <property type="molecule type" value="Genomic_DNA"/>
</dbReference>
<comment type="similarity">
    <text evidence="1 2">Belongs to the iron/ascorbate-dependent oxidoreductase family.</text>
</comment>
<evidence type="ECO:0000256" key="1">
    <source>
        <dbReference type="ARBA" id="ARBA00008056"/>
    </source>
</evidence>
<keyword evidence="4" id="KW-0223">Dioxygenase</keyword>
<dbReference type="PANTHER" id="PTHR47990">
    <property type="entry name" value="2-OXOGLUTARATE (2OG) AND FE(II)-DEPENDENT OXYGENASE SUPERFAMILY PROTEIN-RELATED"/>
    <property type="match status" value="1"/>
</dbReference>
<protein>
    <submittedName>
        <fullName evidence="4">Putative 2-oxoglutarate-dependent dioxygenase</fullName>
    </submittedName>
</protein>
<dbReference type="Pfam" id="PF14226">
    <property type="entry name" value="DIOX_N"/>
    <property type="match status" value="1"/>
</dbReference>
<dbReference type="Proteomes" id="UP000256645">
    <property type="component" value="Unassembled WGS sequence"/>
</dbReference>
<feature type="domain" description="Fe2OG dioxygenase" evidence="3">
    <location>
        <begin position="195"/>
        <end position="299"/>
    </location>
</feature>
<keyword evidence="2" id="KW-0560">Oxidoreductase</keyword>
<dbReference type="AlphaFoldDB" id="A0A3D8QQ42"/>
<dbReference type="GO" id="GO:0046872">
    <property type="term" value="F:metal ion binding"/>
    <property type="evidence" value="ECO:0007669"/>
    <property type="project" value="UniProtKB-KW"/>
</dbReference>
<gene>
    <name evidence="4" type="ORF">BP6252_11343</name>
</gene>
<dbReference type="InterPro" id="IPR050231">
    <property type="entry name" value="Iron_ascorbate_oxido_reductase"/>
</dbReference>
<evidence type="ECO:0000313" key="4">
    <source>
        <dbReference type="EMBL" id="RDW63798.1"/>
    </source>
</evidence>
<dbReference type="Gene3D" id="2.60.120.330">
    <property type="entry name" value="B-lactam Antibiotic, Isopenicillin N Synthase, Chain"/>
    <property type="match status" value="1"/>
</dbReference>
<keyword evidence="2" id="KW-0479">Metal-binding</keyword>
<reference evidence="4 5" key="1">
    <citation type="journal article" date="2018" name="IMA Fungus">
        <title>IMA Genome-F 9: Draft genome sequence of Annulohypoxylon stygium, Aspergillus mulundensis, Berkeleyomyces basicola (syn. Thielaviopsis basicola), Ceratocystis smalleyi, two Cercospora beticola strains, Coleophoma cylindrospora, Fusarium fracticaudum, Phialophora cf. hyalina, and Morchella septimelata.</title>
        <authorList>
            <person name="Wingfield B.D."/>
            <person name="Bills G.F."/>
            <person name="Dong Y."/>
            <person name="Huang W."/>
            <person name="Nel W.J."/>
            <person name="Swalarsk-Parry B.S."/>
            <person name="Vaghefi N."/>
            <person name="Wilken P.M."/>
            <person name="An Z."/>
            <person name="de Beer Z.W."/>
            <person name="De Vos L."/>
            <person name="Chen L."/>
            <person name="Duong T.A."/>
            <person name="Gao Y."/>
            <person name="Hammerbacher A."/>
            <person name="Kikkert J.R."/>
            <person name="Li Y."/>
            <person name="Li H."/>
            <person name="Li K."/>
            <person name="Li Q."/>
            <person name="Liu X."/>
            <person name="Ma X."/>
            <person name="Naidoo K."/>
            <person name="Pethybridge S.J."/>
            <person name="Sun J."/>
            <person name="Steenkamp E.T."/>
            <person name="van der Nest M.A."/>
            <person name="van Wyk S."/>
            <person name="Wingfield M.J."/>
            <person name="Xiong C."/>
            <person name="Yue Q."/>
            <person name="Zhang X."/>
        </authorList>
    </citation>
    <scope>NUCLEOTIDE SEQUENCE [LARGE SCALE GENOMIC DNA]</scope>
    <source>
        <strain evidence="4 5">BP6252</strain>
    </source>
</reference>
<dbReference type="InterPro" id="IPR027443">
    <property type="entry name" value="IPNS-like_sf"/>
</dbReference>
<dbReference type="PRINTS" id="PR00682">
    <property type="entry name" value="IPNSYNTHASE"/>
</dbReference>
<dbReference type="STRING" id="1849047.A0A3D8QQ42"/>
<dbReference type="Pfam" id="PF03171">
    <property type="entry name" value="2OG-FeII_Oxy"/>
    <property type="match status" value="1"/>
</dbReference>
<dbReference type="InterPro" id="IPR005123">
    <property type="entry name" value="Oxoglu/Fe-dep_dioxygenase_dom"/>
</dbReference>